<evidence type="ECO:0000259" key="3">
    <source>
        <dbReference type="PROSITE" id="PS01031"/>
    </source>
</evidence>
<comment type="similarity">
    <text evidence="1 2">Belongs to the small heat shock protein (HSP20) family.</text>
</comment>
<organism evidence="4 5">
    <name type="scientific">Candidatus Magasanikbacteria bacterium CG10_big_fil_rev_8_21_14_0_10_47_10</name>
    <dbReference type="NCBI Taxonomy" id="1974652"/>
    <lineage>
        <taxon>Bacteria</taxon>
        <taxon>Candidatus Magasanikiibacteriota</taxon>
    </lineage>
</organism>
<name>A0A2H0TRH9_9BACT</name>
<gene>
    <name evidence="4" type="ORF">COU35_00745</name>
</gene>
<dbReference type="Proteomes" id="UP000230154">
    <property type="component" value="Unassembled WGS sequence"/>
</dbReference>
<sequence length="150" mass="16918">MQKSDPQPNTVFEMILDNERDGAAAVPTEKNRVDTVGWESAEPEGQLAIDVAQDEKDIIIVSTLAGAMPDQLEVYVHNDLLTIRGARYNPLEPQEYFYHECFWGKFSRSIVLPVDVKGDLAHAEYKNGVLIVRIPKVQSHKKIQVTIVEE</sequence>
<comment type="caution">
    <text evidence="4">The sequence shown here is derived from an EMBL/GenBank/DDBJ whole genome shotgun (WGS) entry which is preliminary data.</text>
</comment>
<evidence type="ECO:0000313" key="4">
    <source>
        <dbReference type="EMBL" id="PIR74761.1"/>
    </source>
</evidence>
<dbReference type="InterPro" id="IPR002068">
    <property type="entry name" value="A-crystallin/Hsp20_dom"/>
</dbReference>
<evidence type="ECO:0000256" key="1">
    <source>
        <dbReference type="PROSITE-ProRule" id="PRU00285"/>
    </source>
</evidence>
<dbReference type="InterPro" id="IPR031107">
    <property type="entry name" value="Small_HSP"/>
</dbReference>
<reference evidence="5" key="1">
    <citation type="submission" date="2017-09" db="EMBL/GenBank/DDBJ databases">
        <title>Depth-based differentiation of microbial function through sediment-hosted aquifers and enrichment of novel symbionts in the deep terrestrial subsurface.</title>
        <authorList>
            <person name="Probst A.J."/>
            <person name="Ladd B."/>
            <person name="Jarett J.K."/>
            <person name="Geller-Mcgrath D.E."/>
            <person name="Sieber C.M.K."/>
            <person name="Emerson J.B."/>
            <person name="Anantharaman K."/>
            <person name="Thomas B.C."/>
            <person name="Malmstrom R."/>
            <person name="Stieglmeier M."/>
            <person name="Klingl A."/>
            <person name="Woyke T."/>
            <person name="Ryan C.M."/>
            <person name="Banfield J.F."/>
        </authorList>
    </citation>
    <scope>NUCLEOTIDE SEQUENCE [LARGE SCALE GENOMIC DNA]</scope>
</reference>
<dbReference type="SUPFAM" id="SSF49764">
    <property type="entry name" value="HSP20-like chaperones"/>
    <property type="match status" value="1"/>
</dbReference>
<dbReference type="CDD" id="cd06464">
    <property type="entry name" value="ACD_sHsps-like"/>
    <property type="match status" value="1"/>
</dbReference>
<dbReference type="EMBL" id="PFCB01000007">
    <property type="protein sequence ID" value="PIR74761.1"/>
    <property type="molecule type" value="Genomic_DNA"/>
</dbReference>
<accession>A0A2H0TRH9</accession>
<proteinExistence type="inferred from homology"/>
<dbReference type="PANTHER" id="PTHR11527">
    <property type="entry name" value="HEAT-SHOCK PROTEIN 20 FAMILY MEMBER"/>
    <property type="match status" value="1"/>
</dbReference>
<dbReference type="Pfam" id="PF00011">
    <property type="entry name" value="HSP20"/>
    <property type="match status" value="1"/>
</dbReference>
<evidence type="ECO:0000313" key="5">
    <source>
        <dbReference type="Proteomes" id="UP000230154"/>
    </source>
</evidence>
<dbReference type="PROSITE" id="PS01031">
    <property type="entry name" value="SHSP"/>
    <property type="match status" value="1"/>
</dbReference>
<feature type="domain" description="SHSP" evidence="3">
    <location>
        <begin position="40"/>
        <end position="150"/>
    </location>
</feature>
<protein>
    <recommendedName>
        <fullName evidence="3">SHSP domain-containing protein</fullName>
    </recommendedName>
</protein>
<dbReference type="InterPro" id="IPR008978">
    <property type="entry name" value="HSP20-like_chaperone"/>
</dbReference>
<dbReference type="Gene3D" id="2.60.40.790">
    <property type="match status" value="1"/>
</dbReference>
<evidence type="ECO:0000256" key="2">
    <source>
        <dbReference type="RuleBase" id="RU003616"/>
    </source>
</evidence>
<dbReference type="AlphaFoldDB" id="A0A2H0TRH9"/>